<evidence type="ECO:0000313" key="3">
    <source>
        <dbReference type="Proteomes" id="UP000318053"/>
    </source>
</evidence>
<dbReference type="InterPro" id="IPR007486">
    <property type="entry name" value="YebE"/>
</dbReference>
<name>A0A5C5XU20_9BACT</name>
<feature type="compositionally biased region" description="Low complexity" evidence="1">
    <location>
        <begin position="73"/>
        <end position="87"/>
    </location>
</feature>
<evidence type="ECO:0000313" key="2">
    <source>
        <dbReference type="EMBL" id="TWT66400.1"/>
    </source>
</evidence>
<organism evidence="2 3">
    <name type="scientific">Allorhodopirellula solitaria</name>
    <dbReference type="NCBI Taxonomy" id="2527987"/>
    <lineage>
        <taxon>Bacteria</taxon>
        <taxon>Pseudomonadati</taxon>
        <taxon>Planctomycetota</taxon>
        <taxon>Planctomycetia</taxon>
        <taxon>Pirellulales</taxon>
        <taxon>Pirellulaceae</taxon>
        <taxon>Allorhodopirellula</taxon>
    </lineage>
</organism>
<reference evidence="2 3" key="1">
    <citation type="submission" date="2019-02" db="EMBL/GenBank/DDBJ databases">
        <title>Deep-cultivation of Planctomycetes and their phenomic and genomic characterization uncovers novel biology.</title>
        <authorList>
            <person name="Wiegand S."/>
            <person name="Jogler M."/>
            <person name="Boedeker C."/>
            <person name="Pinto D."/>
            <person name="Vollmers J."/>
            <person name="Rivas-Marin E."/>
            <person name="Kohn T."/>
            <person name="Peeters S.H."/>
            <person name="Heuer A."/>
            <person name="Rast P."/>
            <person name="Oberbeckmann S."/>
            <person name="Bunk B."/>
            <person name="Jeske O."/>
            <person name="Meyerdierks A."/>
            <person name="Storesund J.E."/>
            <person name="Kallscheuer N."/>
            <person name="Luecker S."/>
            <person name="Lage O.M."/>
            <person name="Pohl T."/>
            <person name="Merkel B.J."/>
            <person name="Hornburger P."/>
            <person name="Mueller R.-W."/>
            <person name="Bruemmer F."/>
            <person name="Labrenz M."/>
            <person name="Spormann A.M."/>
            <person name="Op Den Camp H."/>
            <person name="Overmann J."/>
            <person name="Amann R."/>
            <person name="Jetten M.S.M."/>
            <person name="Mascher T."/>
            <person name="Medema M.H."/>
            <person name="Devos D.P."/>
            <person name="Kaster A.-K."/>
            <person name="Ovreas L."/>
            <person name="Rohde M."/>
            <person name="Galperin M.Y."/>
            <person name="Jogler C."/>
        </authorList>
    </citation>
    <scope>NUCLEOTIDE SEQUENCE [LARGE SCALE GENOMIC DNA]</scope>
    <source>
        <strain evidence="2 3">CA85</strain>
    </source>
</reference>
<accession>A0A5C5XU20</accession>
<dbReference type="SUPFAM" id="SSF158682">
    <property type="entry name" value="TerB-like"/>
    <property type="match status" value="1"/>
</dbReference>
<dbReference type="Proteomes" id="UP000318053">
    <property type="component" value="Unassembled WGS sequence"/>
</dbReference>
<dbReference type="RefSeq" id="WP_146391520.1">
    <property type="nucleotide sequence ID" value="NZ_SJPK01000005.1"/>
</dbReference>
<dbReference type="AlphaFoldDB" id="A0A5C5XU20"/>
<feature type="compositionally biased region" description="Low complexity" evidence="1">
    <location>
        <begin position="7"/>
        <end position="17"/>
    </location>
</feature>
<dbReference type="EMBL" id="SJPK01000005">
    <property type="protein sequence ID" value="TWT66400.1"/>
    <property type="molecule type" value="Genomic_DNA"/>
</dbReference>
<comment type="caution">
    <text evidence="2">The sequence shown here is derived from an EMBL/GenBank/DDBJ whole genome shotgun (WGS) entry which is preliminary data.</text>
</comment>
<protein>
    <submittedName>
        <fullName evidence="2">Inner membrane protein YebE</fullName>
    </submittedName>
</protein>
<keyword evidence="3" id="KW-1185">Reference proteome</keyword>
<proteinExistence type="predicted"/>
<gene>
    <name evidence="2" type="primary">yebE</name>
    <name evidence="2" type="ORF">CA85_24940</name>
</gene>
<dbReference type="InterPro" id="IPR029024">
    <property type="entry name" value="TerB-like"/>
</dbReference>
<feature type="region of interest" description="Disordered" evidence="1">
    <location>
        <begin position="1"/>
        <end position="92"/>
    </location>
</feature>
<dbReference type="Pfam" id="PF04391">
    <property type="entry name" value="DUF533"/>
    <property type="match status" value="1"/>
</dbReference>
<sequence length="207" mass="22401">MDITDILGSLLGSQTRRGGSGRGGAAKSAPQRSSPSRAPSSGSSGPIDIDREAKELEDILHVAKDRHAQGPDSTARPSPSAPAPSARQTGVDPEQGTLLVRAMINAAKADGSLDQTEQQKIIKQLKNPTRESLKFLQDEFDRPMDVRGFAMSVPVGMEQQVYTMSLMTIQLDTGDEAKYLKELGDTLRLSQDVREQIHERMGAPSVY</sequence>
<dbReference type="CDD" id="cd07178">
    <property type="entry name" value="terB_like_YebE"/>
    <property type="match status" value="1"/>
</dbReference>
<feature type="compositionally biased region" description="Basic and acidic residues" evidence="1">
    <location>
        <begin position="48"/>
        <end position="69"/>
    </location>
</feature>
<feature type="compositionally biased region" description="Low complexity" evidence="1">
    <location>
        <begin position="28"/>
        <end position="46"/>
    </location>
</feature>
<dbReference type="OrthoDB" id="7866618at2"/>
<evidence type="ECO:0000256" key="1">
    <source>
        <dbReference type="SAM" id="MobiDB-lite"/>
    </source>
</evidence>